<proteinExistence type="predicted"/>
<sequence>AGKRLETPDEKPPVSIDRLTDQIMENAMKDFQNKPDVQSEFANLFDMSKTVTSETNEMLDILWDILRNHIKAKKDQISSLKGLFNSMSYLTDKISNPIEVTGSKGAVLFTTMNDFSNKIETIVAEIAIDYAKSHKVKTGIDIHIDIASNTTLVAEGLLESLMTIPTQKKITKSLLSYMKDPKMAVQLEEASNSYEENVKWFKDHLRNVLSFAVEGTLLKSSEKRWISELLDEFIIQLDEKAKNIETGGVISFPLNGKSSHLVANGLIEGIKTVLWKIFMILTLVTWISSLAYGTGSTMSEDNYFYARDEFRANANRILSLHKDGKYELMS</sequence>
<dbReference type="AlphaFoldDB" id="A0A0F9L1W6"/>
<evidence type="ECO:0000313" key="1">
    <source>
        <dbReference type="EMBL" id="KKM28467.1"/>
    </source>
</evidence>
<dbReference type="EMBL" id="LAZR01012160">
    <property type="protein sequence ID" value="KKM28467.1"/>
    <property type="molecule type" value="Genomic_DNA"/>
</dbReference>
<reference evidence="1" key="1">
    <citation type="journal article" date="2015" name="Nature">
        <title>Complex archaea that bridge the gap between prokaryotes and eukaryotes.</title>
        <authorList>
            <person name="Spang A."/>
            <person name="Saw J.H."/>
            <person name="Jorgensen S.L."/>
            <person name="Zaremba-Niedzwiedzka K."/>
            <person name="Martijn J."/>
            <person name="Lind A.E."/>
            <person name="van Eijk R."/>
            <person name="Schleper C."/>
            <person name="Guy L."/>
            <person name="Ettema T.J."/>
        </authorList>
    </citation>
    <scope>NUCLEOTIDE SEQUENCE</scope>
</reference>
<comment type="caution">
    <text evidence="1">The sequence shown here is derived from an EMBL/GenBank/DDBJ whole genome shotgun (WGS) entry which is preliminary data.</text>
</comment>
<gene>
    <name evidence="1" type="ORF">LCGC14_1566420</name>
</gene>
<accession>A0A0F9L1W6</accession>
<feature type="non-terminal residue" evidence="1">
    <location>
        <position position="1"/>
    </location>
</feature>
<name>A0A0F9L1W6_9ZZZZ</name>
<protein>
    <submittedName>
        <fullName evidence="1">Uncharacterized protein</fullName>
    </submittedName>
</protein>
<organism evidence="1">
    <name type="scientific">marine sediment metagenome</name>
    <dbReference type="NCBI Taxonomy" id="412755"/>
    <lineage>
        <taxon>unclassified sequences</taxon>
        <taxon>metagenomes</taxon>
        <taxon>ecological metagenomes</taxon>
    </lineage>
</organism>